<gene>
    <name evidence="2" type="ORF">LfDm3_0394</name>
</gene>
<feature type="transmembrane region" description="Helical" evidence="1">
    <location>
        <begin position="112"/>
        <end position="133"/>
    </location>
</feature>
<dbReference type="AlphaFoldDB" id="A0A0C1M019"/>
<feature type="transmembrane region" description="Helical" evidence="1">
    <location>
        <begin position="87"/>
        <end position="106"/>
    </location>
</feature>
<dbReference type="EMBL" id="JOJZ01000009">
    <property type="protein sequence ID" value="KID42465.1"/>
    <property type="molecule type" value="Genomic_DNA"/>
</dbReference>
<reference evidence="2 3" key="1">
    <citation type="submission" date="2014-06" db="EMBL/GenBank/DDBJ databases">
        <title>Functional and comparative genomic analyses of the Drosophila gut microbiota identify candidate symbiosis factors.</title>
        <authorList>
            <person name="Newell P.D."/>
            <person name="Chaston J.M."/>
            <person name="Douglas A.E."/>
        </authorList>
    </citation>
    <scope>NUCLEOTIDE SEQUENCE [LARGE SCALE GENOMIC DNA]</scope>
    <source>
        <strain evidence="2 3">DmCS_002</strain>
    </source>
</reference>
<keyword evidence="1" id="KW-0812">Transmembrane</keyword>
<keyword evidence="3" id="KW-1185">Reference proteome</keyword>
<proteinExistence type="predicted"/>
<keyword evidence="1" id="KW-1133">Transmembrane helix</keyword>
<dbReference type="GeneID" id="74913080"/>
<dbReference type="Proteomes" id="UP000031397">
    <property type="component" value="Unassembled WGS sequence"/>
</dbReference>
<evidence type="ECO:0000256" key="1">
    <source>
        <dbReference type="SAM" id="Phobius"/>
    </source>
</evidence>
<protein>
    <submittedName>
        <fullName evidence="2">Uncharacterized protein</fullName>
    </submittedName>
</protein>
<evidence type="ECO:0000313" key="3">
    <source>
        <dbReference type="Proteomes" id="UP000031397"/>
    </source>
</evidence>
<feature type="transmembrane region" description="Helical" evidence="1">
    <location>
        <begin position="12"/>
        <end position="32"/>
    </location>
</feature>
<feature type="transmembrane region" description="Helical" evidence="1">
    <location>
        <begin position="145"/>
        <end position="164"/>
    </location>
</feature>
<keyword evidence="1" id="KW-0472">Membrane</keyword>
<sequence>MRLLKSLGKFVLSPLISAVMVFGSFPELFAVLNIKASPTLSPAMFFIILIYGIIVFAVVYALFYNVLFKKTKPIETKNSRYASRGMLIVNIVYVIAALILGLIMIGMKIPQFIDTMITGFSVIGMPILLILNLVDFMCYPTKKTYVINGLFFAFATIVYVMLWWN</sequence>
<accession>A0A0C1M019</accession>
<name>A0A0C1M019_9LACO</name>
<dbReference type="RefSeq" id="WP_039143615.1">
    <property type="nucleotide sequence ID" value="NZ_JOJZ01000009.1"/>
</dbReference>
<comment type="caution">
    <text evidence="2">The sequence shown here is derived from an EMBL/GenBank/DDBJ whole genome shotgun (WGS) entry which is preliminary data.</text>
</comment>
<dbReference type="PATRIC" id="fig|1614.7.peg.384"/>
<evidence type="ECO:0000313" key="2">
    <source>
        <dbReference type="EMBL" id="KID42465.1"/>
    </source>
</evidence>
<feature type="transmembrane region" description="Helical" evidence="1">
    <location>
        <begin position="44"/>
        <end position="67"/>
    </location>
</feature>
<organism evidence="2 3">
    <name type="scientific">Fructilactobacillus fructivorans</name>
    <dbReference type="NCBI Taxonomy" id="1614"/>
    <lineage>
        <taxon>Bacteria</taxon>
        <taxon>Bacillati</taxon>
        <taxon>Bacillota</taxon>
        <taxon>Bacilli</taxon>
        <taxon>Lactobacillales</taxon>
        <taxon>Lactobacillaceae</taxon>
        <taxon>Fructilactobacillus</taxon>
    </lineage>
</organism>